<dbReference type="OMA" id="CCHILKE"/>
<reference evidence="3" key="1">
    <citation type="journal article" date="2017" name="Nat. Ecol. Evol.">
        <title>Genome expansion and lineage-specific genetic innovations in the forest pathogenic fungi Armillaria.</title>
        <authorList>
            <person name="Sipos G."/>
            <person name="Prasanna A.N."/>
            <person name="Walter M.C."/>
            <person name="O'Connor E."/>
            <person name="Balint B."/>
            <person name="Krizsan K."/>
            <person name="Kiss B."/>
            <person name="Hess J."/>
            <person name="Varga T."/>
            <person name="Slot J."/>
            <person name="Riley R."/>
            <person name="Boka B."/>
            <person name="Rigling D."/>
            <person name="Barry K."/>
            <person name="Lee J."/>
            <person name="Mihaltcheva S."/>
            <person name="LaButti K."/>
            <person name="Lipzen A."/>
            <person name="Waldron R."/>
            <person name="Moloney N.M."/>
            <person name="Sperisen C."/>
            <person name="Kredics L."/>
            <person name="Vagvoelgyi C."/>
            <person name="Patrignani A."/>
            <person name="Fitzpatrick D."/>
            <person name="Nagy I."/>
            <person name="Doyle S."/>
            <person name="Anderson J.B."/>
            <person name="Grigoriev I.V."/>
            <person name="Gueldener U."/>
            <person name="Muensterkoetter M."/>
            <person name="Nagy L.G."/>
        </authorList>
    </citation>
    <scope>NUCLEOTIDE SEQUENCE [LARGE SCALE GENOMIC DNA]</scope>
    <source>
        <strain evidence="3">C18/9</strain>
    </source>
</reference>
<feature type="transmembrane region" description="Helical" evidence="1">
    <location>
        <begin position="84"/>
        <end position="104"/>
    </location>
</feature>
<sequence>MEALEWDDMSLTAIAKCCHILKESEGITDYKLMLSYLQLVITCDRRHKEAHKQGLGSLSMEYFANEAGIKSTTFQSWYSQGTCLIYLAAAATPFILLLLAATTMRIEVCHPKYSSMEHISGLAVLLRCPTAGEPVYKLIMELLIPHIRCLIPLTTPLDMPWFKLSFWDNSAGQWGVHQFSDIQLNQQRLDKIRVNFFHLPPPSSIWMSVHEQPCNTPVLPHLTSIYTSPEALKTSYNMCPVHTITTPFQIPTNCSERSKAIEAVPVASLSELEERLNNFYDSKGKKKDRDSYLLIDTDICDGKTLLIQDKNAQPVADMVENLPHLWGSVILQLQTTWKGEFEDDHSQRDDYHYLSWHCDYFNRYMERGYDAPDNASPYYTHKEDFLEDIGESDLLANIFQDIMTFVNMHIHTLLPNLYKELTIFVDHLPLNDQSSVYPFSGFVINVGVATNGHHDGFDKITCVVIPFGDWEGGELCLHEAGHVWCLKP</sequence>
<dbReference type="EMBL" id="FUEG01000005">
    <property type="protein sequence ID" value="SJL04869.1"/>
    <property type="molecule type" value="Genomic_DNA"/>
</dbReference>
<protein>
    <submittedName>
        <fullName evidence="2">Uncharacterized protein</fullName>
    </submittedName>
</protein>
<dbReference type="Proteomes" id="UP000219338">
    <property type="component" value="Unassembled WGS sequence"/>
</dbReference>
<proteinExistence type="predicted"/>
<gene>
    <name evidence="2" type="ORF">ARMOST_08240</name>
</gene>
<dbReference type="STRING" id="47428.A0A284R860"/>
<organism evidence="2 3">
    <name type="scientific">Armillaria ostoyae</name>
    <name type="common">Armillaria root rot fungus</name>
    <dbReference type="NCBI Taxonomy" id="47428"/>
    <lineage>
        <taxon>Eukaryota</taxon>
        <taxon>Fungi</taxon>
        <taxon>Dikarya</taxon>
        <taxon>Basidiomycota</taxon>
        <taxon>Agaricomycotina</taxon>
        <taxon>Agaricomycetes</taxon>
        <taxon>Agaricomycetidae</taxon>
        <taxon>Agaricales</taxon>
        <taxon>Marasmiineae</taxon>
        <taxon>Physalacriaceae</taxon>
        <taxon>Armillaria</taxon>
    </lineage>
</organism>
<dbReference type="OrthoDB" id="2690740at2759"/>
<keyword evidence="1" id="KW-0812">Transmembrane</keyword>
<accession>A0A284R860</accession>
<evidence type="ECO:0000313" key="2">
    <source>
        <dbReference type="EMBL" id="SJL04869.1"/>
    </source>
</evidence>
<name>A0A284R860_ARMOS</name>
<dbReference type="Gene3D" id="3.60.130.30">
    <property type="match status" value="1"/>
</dbReference>
<keyword evidence="1" id="KW-1133">Transmembrane helix</keyword>
<keyword evidence="1" id="KW-0472">Membrane</keyword>
<evidence type="ECO:0000313" key="3">
    <source>
        <dbReference type="Proteomes" id="UP000219338"/>
    </source>
</evidence>
<dbReference type="AlphaFoldDB" id="A0A284R860"/>
<keyword evidence="3" id="KW-1185">Reference proteome</keyword>
<evidence type="ECO:0000256" key="1">
    <source>
        <dbReference type="SAM" id="Phobius"/>
    </source>
</evidence>